<dbReference type="SUPFAM" id="SSF53681">
    <property type="entry name" value="Aspartate/glutamate racemase"/>
    <property type="match status" value="1"/>
</dbReference>
<dbReference type="Gene3D" id="3.40.50.1860">
    <property type="match status" value="1"/>
</dbReference>
<dbReference type="InterPro" id="IPR001920">
    <property type="entry name" value="Asp/Glu_race"/>
</dbReference>
<protein>
    <submittedName>
        <fullName evidence="1">Uncharacterized protein</fullName>
    </submittedName>
</protein>
<dbReference type="AlphaFoldDB" id="A0A0W1JFT5"/>
<dbReference type="GO" id="GO:0016855">
    <property type="term" value="F:racemase and epimerase activity, acting on amino acids and derivatives"/>
    <property type="evidence" value="ECO:0007669"/>
    <property type="project" value="InterPro"/>
</dbReference>
<dbReference type="RefSeq" id="WP_005814631.1">
    <property type="nucleotide sequence ID" value="NZ_CABKQQ010000051.1"/>
</dbReference>
<sequence>MKKKIGILGGISHTSTIKYYQTLMNLYYERFGNYYYPEIIMHSLDFQYFTDLENELKLQEYMDYIDIRLMELYWAVLNYHCS</sequence>
<dbReference type="Proteomes" id="UP000054623">
    <property type="component" value="Unassembled WGS sequence"/>
</dbReference>
<proteinExistence type="predicted"/>
<evidence type="ECO:0000313" key="1">
    <source>
        <dbReference type="EMBL" id="KTE90620.1"/>
    </source>
</evidence>
<dbReference type="EMBL" id="LOCK01000039">
    <property type="protein sequence ID" value="KTE90620.1"/>
    <property type="molecule type" value="Genomic_DNA"/>
</dbReference>
<comment type="caution">
    <text evidence="1">The sequence shown here is derived from an EMBL/GenBank/DDBJ whole genome shotgun (WGS) entry which is preliminary data.</text>
</comment>
<reference evidence="1 2" key="1">
    <citation type="submission" date="2015-12" db="EMBL/GenBank/DDBJ databases">
        <title>Draft Genome Sequence of Desulfitobacterium hafniense Strain DH, a Sulfate-reducing Bacterium Isolated from Paddy Soils.</title>
        <authorList>
            <person name="Bao P."/>
            <person name="Zhang X."/>
            <person name="Li G."/>
        </authorList>
    </citation>
    <scope>NUCLEOTIDE SEQUENCE [LARGE SCALE GENOMIC DNA]</scope>
    <source>
        <strain evidence="1 2">DH</strain>
    </source>
</reference>
<name>A0A0W1JFT5_DESHA</name>
<evidence type="ECO:0000313" key="2">
    <source>
        <dbReference type="Proteomes" id="UP000054623"/>
    </source>
</evidence>
<organism evidence="1 2">
    <name type="scientific">Desulfitobacterium hafniense</name>
    <name type="common">Desulfitobacterium frappieri</name>
    <dbReference type="NCBI Taxonomy" id="49338"/>
    <lineage>
        <taxon>Bacteria</taxon>
        <taxon>Bacillati</taxon>
        <taxon>Bacillota</taxon>
        <taxon>Clostridia</taxon>
        <taxon>Eubacteriales</taxon>
        <taxon>Desulfitobacteriaceae</taxon>
        <taxon>Desulfitobacterium</taxon>
    </lineage>
</organism>
<accession>A0A0W1JFT5</accession>
<gene>
    <name evidence="1" type="ORF">AT727_08505</name>
</gene>